<keyword evidence="1" id="KW-0812">Transmembrane</keyword>
<evidence type="ECO:0000313" key="3">
    <source>
        <dbReference type="Proteomes" id="UP001169242"/>
    </source>
</evidence>
<evidence type="ECO:0000313" key="2">
    <source>
        <dbReference type="EMBL" id="MDA3731259.1"/>
    </source>
</evidence>
<accession>A0AA42DLT4</accession>
<keyword evidence="1" id="KW-1133">Transmembrane helix</keyword>
<organism evidence="2 3">
    <name type="scientific">Holtiella tumoricola</name>
    <dbReference type="NCBI Taxonomy" id="3018743"/>
    <lineage>
        <taxon>Bacteria</taxon>
        <taxon>Bacillati</taxon>
        <taxon>Bacillota</taxon>
        <taxon>Clostridia</taxon>
        <taxon>Lachnospirales</taxon>
        <taxon>Cellulosilyticaceae</taxon>
        <taxon>Holtiella</taxon>
    </lineage>
</organism>
<gene>
    <name evidence="2" type="ORF">PBV87_07175</name>
</gene>
<dbReference type="AlphaFoldDB" id="A0AA42DLT4"/>
<protein>
    <submittedName>
        <fullName evidence="2">Uncharacterized protein</fullName>
    </submittedName>
</protein>
<dbReference type="RefSeq" id="WP_271011665.1">
    <property type="nucleotide sequence ID" value="NZ_JAQIFT010000030.1"/>
</dbReference>
<comment type="caution">
    <text evidence="2">The sequence shown here is derived from an EMBL/GenBank/DDBJ whole genome shotgun (WGS) entry which is preliminary data.</text>
</comment>
<dbReference type="EMBL" id="JAQIFT010000030">
    <property type="protein sequence ID" value="MDA3731259.1"/>
    <property type="molecule type" value="Genomic_DNA"/>
</dbReference>
<feature type="transmembrane region" description="Helical" evidence="1">
    <location>
        <begin position="38"/>
        <end position="58"/>
    </location>
</feature>
<dbReference type="Proteomes" id="UP001169242">
    <property type="component" value="Unassembled WGS sequence"/>
</dbReference>
<reference evidence="2" key="1">
    <citation type="journal article" date="2023" name="Int. J. Syst. Evol. Microbiol.">
        <title>&lt;i&gt;Holtiella tumoricola&lt;/i&gt; gen. nov. sp. nov., isolated from a human clinical sample.</title>
        <authorList>
            <person name="Allen-Vercoe E."/>
            <person name="Daigneault M.C."/>
            <person name="Vancuren S.J."/>
            <person name="Cochrane K."/>
            <person name="O'Neal L.L."/>
            <person name="Sankaranarayanan K."/>
            <person name="Lawson P.A."/>
        </authorList>
    </citation>
    <scope>NUCLEOTIDE SEQUENCE</scope>
    <source>
        <strain evidence="2">CC70A</strain>
    </source>
</reference>
<evidence type="ECO:0000256" key="1">
    <source>
        <dbReference type="SAM" id="Phobius"/>
    </source>
</evidence>
<proteinExistence type="predicted"/>
<sequence length="122" mass="13698">MKRTKDTTVSLVKGQLPPKEKKEVYDWEQKATRTLEPWHLSSIALIGDVLILIMYMFIDVGISYQLPIGLTGLIVGLLLIGISIYLTYKKKWSIGVLRYSKMINGVALCITLVLLGLTLFIA</sequence>
<name>A0AA42DLT4_9FIRM</name>
<feature type="transmembrane region" description="Helical" evidence="1">
    <location>
        <begin position="64"/>
        <end position="87"/>
    </location>
</feature>
<keyword evidence="3" id="KW-1185">Reference proteome</keyword>
<keyword evidence="1" id="KW-0472">Membrane</keyword>
<feature type="transmembrane region" description="Helical" evidence="1">
    <location>
        <begin position="99"/>
        <end position="121"/>
    </location>
</feature>